<dbReference type="InterPro" id="IPR036396">
    <property type="entry name" value="Cyt_P450_sf"/>
</dbReference>
<dbReference type="HOGENOM" id="CLU_926081_0_0_1"/>
<dbReference type="EMBL" id="CU633454">
    <property type="protein sequence ID" value="CAP61545.1"/>
    <property type="molecule type" value="Genomic_DNA"/>
</dbReference>
<reference evidence="8" key="2">
    <citation type="submission" date="2008-07" db="EMBL/GenBank/DDBJ databases">
        <authorList>
            <person name="Genoscope - CEA"/>
        </authorList>
    </citation>
    <scope>NUCLEOTIDE SEQUENCE</scope>
    <source>
        <strain evidence="8">S mat+</strain>
    </source>
</reference>
<dbReference type="GO" id="GO:0020037">
    <property type="term" value="F:heme binding"/>
    <property type="evidence" value="ECO:0007669"/>
    <property type="project" value="InterPro"/>
</dbReference>
<dbReference type="GO" id="GO:0016705">
    <property type="term" value="F:oxidoreductase activity, acting on paired donors, with incorporation or reduction of molecular oxygen"/>
    <property type="evidence" value="ECO:0007669"/>
    <property type="project" value="InterPro"/>
</dbReference>
<dbReference type="KEGG" id="pan:PODANSg785"/>
<organism evidence="8">
    <name type="scientific">Podospora anserina (strain S / ATCC MYA-4624 / DSM 980 / FGSC 10383)</name>
    <name type="common">Pleurage anserina</name>
    <dbReference type="NCBI Taxonomy" id="515849"/>
    <lineage>
        <taxon>Eukaryota</taxon>
        <taxon>Fungi</taxon>
        <taxon>Dikarya</taxon>
        <taxon>Ascomycota</taxon>
        <taxon>Pezizomycotina</taxon>
        <taxon>Sordariomycetes</taxon>
        <taxon>Sordariomycetidae</taxon>
        <taxon>Sordariales</taxon>
        <taxon>Podosporaceae</taxon>
        <taxon>Podospora</taxon>
        <taxon>Podospora anserina</taxon>
    </lineage>
</organism>
<dbReference type="PROSITE" id="PS00086">
    <property type="entry name" value="CYTOCHROME_P450"/>
    <property type="match status" value="1"/>
</dbReference>
<evidence type="ECO:0000256" key="7">
    <source>
        <dbReference type="RuleBase" id="RU000461"/>
    </source>
</evidence>
<dbReference type="SUPFAM" id="SSF48264">
    <property type="entry name" value="Cytochrome P450"/>
    <property type="match status" value="1"/>
</dbReference>
<evidence type="ECO:0000256" key="5">
    <source>
        <dbReference type="ARBA" id="ARBA00023033"/>
    </source>
</evidence>
<evidence type="ECO:0000256" key="4">
    <source>
        <dbReference type="ARBA" id="ARBA00023004"/>
    </source>
</evidence>
<evidence type="ECO:0000256" key="1">
    <source>
        <dbReference type="ARBA" id="ARBA00001971"/>
    </source>
</evidence>
<evidence type="ECO:0000313" key="8">
    <source>
        <dbReference type="EMBL" id="CAP61545.1"/>
    </source>
</evidence>
<evidence type="ECO:0000256" key="2">
    <source>
        <dbReference type="ARBA" id="ARBA00010617"/>
    </source>
</evidence>
<proteinExistence type="inferred from homology"/>
<evidence type="ECO:0000256" key="6">
    <source>
        <dbReference type="PIRSR" id="PIRSR602403-1"/>
    </source>
</evidence>
<dbReference type="InterPro" id="IPR001128">
    <property type="entry name" value="Cyt_P450"/>
</dbReference>
<keyword evidence="6 7" id="KW-0349">Heme</keyword>
<dbReference type="Gene3D" id="1.10.630.10">
    <property type="entry name" value="Cytochrome P450"/>
    <property type="match status" value="2"/>
</dbReference>
<dbReference type="RefSeq" id="XP_001903769.1">
    <property type="nucleotide sequence ID" value="XM_001903734.1"/>
</dbReference>
<dbReference type="GeneID" id="6187702"/>
<reference evidence="8" key="1">
    <citation type="journal article" date="2008" name="Genome Biol.">
        <title>The genome sequence of the model ascomycete fungus Podospora anserina.</title>
        <authorList>
            <person name="Espagne E."/>
            <person name="Lespinet O."/>
            <person name="Malagnac F."/>
            <person name="Da Silva C."/>
            <person name="Jaillon O."/>
            <person name="Porcel B.M."/>
            <person name="Couloux A."/>
            <person name="Aury J.-M."/>
            <person name="Segurens B."/>
            <person name="Poulain J."/>
            <person name="Anthouard V."/>
            <person name="Grossetete S."/>
            <person name="Khalili H."/>
            <person name="Coppin E."/>
            <person name="Dequard-Chablat M."/>
            <person name="Picard M."/>
            <person name="Contamine V."/>
            <person name="Arnaise S."/>
            <person name="Bourdais A."/>
            <person name="Berteaux-Lecellier V."/>
            <person name="Gautheret D."/>
            <person name="de Vries R.P."/>
            <person name="Battaglia E."/>
            <person name="Coutinho P.M."/>
            <person name="Danchin E.G.J."/>
            <person name="Henrissat B."/>
            <person name="El Khoury R."/>
            <person name="Sainsard-Chanet A."/>
            <person name="Boivin A."/>
            <person name="Pinan-Lucarre B."/>
            <person name="Sellem C.H."/>
            <person name="Debuchy R."/>
            <person name="Wincker P."/>
            <person name="Weissenbach J."/>
            <person name="Silar P."/>
        </authorList>
    </citation>
    <scope>NUCLEOTIDE SEQUENCE [LARGE SCALE GENOMIC DNA]</scope>
    <source>
        <strain evidence="8">S mat+</strain>
    </source>
</reference>
<dbReference type="VEuPathDB" id="FungiDB:PODANS_4_1530"/>
<dbReference type="Pfam" id="PF00067">
    <property type="entry name" value="p450"/>
    <property type="match status" value="1"/>
</dbReference>
<accession>B2ADN0</accession>
<keyword evidence="7" id="KW-0560">Oxidoreductase</keyword>
<keyword evidence="5 7" id="KW-0503">Monooxygenase</keyword>
<evidence type="ECO:0000256" key="3">
    <source>
        <dbReference type="ARBA" id="ARBA00022723"/>
    </source>
</evidence>
<comment type="similarity">
    <text evidence="2 7">Belongs to the cytochrome P450 family.</text>
</comment>
<dbReference type="PRINTS" id="PR00465">
    <property type="entry name" value="EP450IV"/>
</dbReference>
<dbReference type="InterPro" id="IPR053007">
    <property type="entry name" value="CYP450_monoxygenase_sec-met"/>
</dbReference>
<keyword evidence="4 6" id="KW-0408">Iron</keyword>
<gene>
    <name evidence="8" type="ORF">PODANS_4_1530</name>
</gene>
<dbReference type="GO" id="GO:0004497">
    <property type="term" value="F:monooxygenase activity"/>
    <property type="evidence" value="ECO:0007669"/>
    <property type="project" value="UniProtKB-KW"/>
</dbReference>
<dbReference type="OrthoDB" id="1470350at2759"/>
<keyword evidence="3 6" id="KW-0479">Metal-binding</keyword>
<dbReference type="InterPro" id="IPR017972">
    <property type="entry name" value="Cyt_P450_CS"/>
</dbReference>
<feature type="binding site" description="axial binding residue" evidence="6">
    <location>
        <position position="226"/>
    </location>
    <ligand>
        <name>heme</name>
        <dbReference type="ChEBI" id="CHEBI:30413"/>
    </ligand>
    <ligandPart>
        <name>Fe</name>
        <dbReference type="ChEBI" id="CHEBI:18248"/>
    </ligandPart>
</feature>
<dbReference type="GO" id="GO:0005506">
    <property type="term" value="F:iron ion binding"/>
    <property type="evidence" value="ECO:0007669"/>
    <property type="project" value="InterPro"/>
</dbReference>
<sequence length="301" mass="33887">PAGPPLLKPTIPFIGHIIGLIRHQADYHRILQRKSKQPIVTLPILTGKLYAIFDPSLISAGLKNKHLSTKPQVRAAVAPLIKASKGTVDLMMSEQGDVLQDRIMLHAIPTSFSRELHIWLWIRNIVAKATTQPKSHLGRIKLAQALTPYYSSQEMRNAGLPVEDIAKIETFLPLAKIPFLWSCYRETLRLTKYLDFKPDRFLGLTKEEERAFKVAYQPFGGGLHLCPGRHFALAEMMAVITILLVGFKVRGLDGEGEWREPGRATASIIDAATRPKDYGAGFGAKVRRREGWEDVVWEYKF</sequence>
<dbReference type="PANTHER" id="PTHR47582">
    <property type="entry name" value="P450, PUTATIVE (EUROFUNG)-RELATED"/>
    <property type="match status" value="1"/>
</dbReference>
<name>B2ADN0_PODAN</name>
<comment type="cofactor">
    <cofactor evidence="1 6">
        <name>heme</name>
        <dbReference type="ChEBI" id="CHEBI:30413"/>
    </cofactor>
</comment>
<protein>
    <submittedName>
        <fullName evidence="8">Podospora anserina S mat+ genomic DNA chromosome 4, supercontig 1</fullName>
    </submittedName>
</protein>
<dbReference type="AlphaFoldDB" id="B2ADN0"/>
<dbReference type="InterPro" id="IPR002403">
    <property type="entry name" value="Cyt_P450_E_grp-IV"/>
</dbReference>
<dbReference type="PANTHER" id="PTHR47582:SF1">
    <property type="entry name" value="P450, PUTATIVE (EUROFUNG)-RELATED"/>
    <property type="match status" value="1"/>
</dbReference>
<feature type="non-terminal residue" evidence="8">
    <location>
        <position position="1"/>
    </location>
</feature>